<feature type="transmembrane region" description="Helical" evidence="5">
    <location>
        <begin position="6"/>
        <end position="24"/>
    </location>
</feature>
<sequence length="154" mass="17720">MKNLELKIPPVAVLLATAAVMFLVSKLHLCGFGINAIIRFEITGLLGFIAVVVLGLSVVAFREYRTTVNPMHPENTRHLVTVGIFRYSRNPMYLAMVMLLLAWACYLNEVLNLGLVALFIMFIQRFQILPEERMLEGHFGDEFGNYFRRTRRWL</sequence>
<keyword evidence="4 5" id="KW-0472">Membrane</keyword>
<feature type="transmembrane region" description="Helical" evidence="5">
    <location>
        <begin position="36"/>
        <end position="61"/>
    </location>
</feature>
<accession>A0A4U1BQN3</accession>
<dbReference type="RefSeq" id="WP_136862017.1">
    <property type="nucleotide sequence ID" value="NZ_SWCJ01000002.1"/>
</dbReference>
<evidence type="ECO:0000256" key="2">
    <source>
        <dbReference type="ARBA" id="ARBA00022692"/>
    </source>
</evidence>
<evidence type="ECO:0000256" key="5">
    <source>
        <dbReference type="SAM" id="Phobius"/>
    </source>
</evidence>
<dbReference type="OrthoDB" id="9811969at2"/>
<dbReference type="AlphaFoldDB" id="A0A4U1BQN3"/>
<dbReference type="EMBL" id="SWCJ01000002">
    <property type="protein sequence ID" value="TKB57371.1"/>
    <property type="molecule type" value="Genomic_DNA"/>
</dbReference>
<dbReference type="GO" id="GO:0008168">
    <property type="term" value="F:methyltransferase activity"/>
    <property type="evidence" value="ECO:0007669"/>
    <property type="project" value="UniProtKB-KW"/>
</dbReference>
<evidence type="ECO:0000256" key="1">
    <source>
        <dbReference type="ARBA" id="ARBA00004127"/>
    </source>
</evidence>
<dbReference type="PANTHER" id="PTHR43847:SF1">
    <property type="entry name" value="BLL3993 PROTEIN"/>
    <property type="match status" value="1"/>
</dbReference>
<evidence type="ECO:0000313" key="7">
    <source>
        <dbReference type="Proteomes" id="UP000305675"/>
    </source>
</evidence>
<comment type="subcellular location">
    <subcellularLocation>
        <location evidence="1">Endomembrane system</location>
        <topology evidence="1">Multi-pass membrane protein</topology>
    </subcellularLocation>
</comment>
<keyword evidence="2 5" id="KW-0812">Transmembrane</keyword>
<evidence type="ECO:0000256" key="3">
    <source>
        <dbReference type="ARBA" id="ARBA00022989"/>
    </source>
</evidence>
<dbReference type="Pfam" id="PF04191">
    <property type="entry name" value="PEMT"/>
    <property type="match status" value="1"/>
</dbReference>
<keyword evidence="6" id="KW-0808">Transferase</keyword>
<name>A0A4U1BQN3_9GAMM</name>
<dbReference type="Proteomes" id="UP000305675">
    <property type="component" value="Unassembled WGS sequence"/>
</dbReference>
<dbReference type="InterPro" id="IPR052527">
    <property type="entry name" value="Metal_cation-efflux_comp"/>
</dbReference>
<keyword evidence="3 5" id="KW-1133">Transmembrane helix</keyword>
<protein>
    <submittedName>
        <fullName evidence="6">Isoprenylcysteine carboxylmethyltransferase family protein</fullName>
    </submittedName>
</protein>
<evidence type="ECO:0000256" key="4">
    <source>
        <dbReference type="ARBA" id="ARBA00023136"/>
    </source>
</evidence>
<keyword evidence="6" id="KW-0489">Methyltransferase</keyword>
<evidence type="ECO:0000313" key="6">
    <source>
        <dbReference type="EMBL" id="TKB57371.1"/>
    </source>
</evidence>
<reference evidence="6 7" key="1">
    <citation type="submission" date="2019-04" db="EMBL/GenBank/DDBJ databases">
        <authorList>
            <person name="Hwang J.C."/>
        </authorList>
    </citation>
    <scope>NUCLEOTIDE SEQUENCE [LARGE SCALE GENOMIC DNA]</scope>
    <source>
        <strain evidence="6 7">IMCC35002</strain>
    </source>
</reference>
<dbReference type="GO" id="GO:0012505">
    <property type="term" value="C:endomembrane system"/>
    <property type="evidence" value="ECO:0007669"/>
    <property type="project" value="UniProtKB-SubCell"/>
</dbReference>
<dbReference type="Gene3D" id="1.20.120.1630">
    <property type="match status" value="1"/>
</dbReference>
<gene>
    <name evidence="6" type="ORF">FCL42_03575</name>
</gene>
<keyword evidence="7" id="KW-1185">Reference proteome</keyword>
<dbReference type="PANTHER" id="PTHR43847">
    <property type="entry name" value="BLL3993 PROTEIN"/>
    <property type="match status" value="1"/>
</dbReference>
<dbReference type="InterPro" id="IPR007318">
    <property type="entry name" value="Phopholipid_MeTrfase"/>
</dbReference>
<feature type="transmembrane region" description="Helical" evidence="5">
    <location>
        <begin position="93"/>
        <end position="123"/>
    </location>
</feature>
<organism evidence="6 7">
    <name type="scientific">Ferrimonas aestuarii</name>
    <dbReference type="NCBI Taxonomy" id="2569539"/>
    <lineage>
        <taxon>Bacteria</taxon>
        <taxon>Pseudomonadati</taxon>
        <taxon>Pseudomonadota</taxon>
        <taxon>Gammaproteobacteria</taxon>
        <taxon>Alteromonadales</taxon>
        <taxon>Ferrimonadaceae</taxon>
        <taxon>Ferrimonas</taxon>
    </lineage>
</organism>
<comment type="caution">
    <text evidence="6">The sequence shown here is derived from an EMBL/GenBank/DDBJ whole genome shotgun (WGS) entry which is preliminary data.</text>
</comment>
<proteinExistence type="predicted"/>
<dbReference type="GO" id="GO:0032259">
    <property type="term" value="P:methylation"/>
    <property type="evidence" value="ECO:0007669"/>
    <property type="project" value="UniProtKB-KW"/>
</dbReference>